<dbReference type="Proteomes" id="UP000002051">
    <property type="component" value="Chromosome 5"/>
</dbReference>
<evidence type="ECO:0000313" key="2">
    <source>
        <dbReference type="EMBL" id="AES99286.2"/>
    </source>
</evidence>
<dbReference type="OrthoDB" id="1424662at2759"/>
<protein>
    <submittedName>
        <fullName evidence="2">Senescence-associated protein, putative</fullName>
    </submittedName>
</protein>
<sequence length="166" mass="18383">MVNKLRKLEKVVVCKNKNWRIDDDEVKSKKKKNNNKNNINRILISINIVGSSGPLTMVVNEDDAVCDVIEKSLKSYARQGRLPILGSDVTNFDIYCSNDVSDALSPSEPIGSFGTRKFVLCEKPPSPTKTEARSKMMARKGSGSWKSLSFKKVLSALECVSISSRA</sequence>
<gene>
    <name evidence="3" type="primary">11432615</name>
    <name evidence="2" type="ordered locus">MTR_5g078750</name>
</gene>
<feature type="domain" description="DUF7054" evidence="1">
    <location>
        <begin position="40"/>
        <end position="121"/>
    </location>
</feature>
<dbReference type="PANTHER" id="PTHR33270:SF18">
    <property type="entry name" value="OS02G0324700 PROTEIN"/>
    <property type="match status" value="1"/>
</dbReference>
<dbReference type="InterPro" id="IPR055482">
    <property type="entry name" value="DUF7054"/>
</dbReference>
<dbReference type="STRING" id="3880.G7K1T8"/>
<dbReference type="AlphaFoldDB" id="G7K1T8"/>
<accession>A0A0C3XQJ9</accession>
<accession>G7K1T8</accession>
<dbReference type="InterPro" id="IPR040358">
    <property type="entry name" value="At4g22758-like"/>
</dbReference>
<dbReference type="KEGG" id="mtr:11432615"/>
<keyword evidence="4" id="KW-1185">Reference proteome</keyword>
<evidence type="ECO:0000313" key="3">
    <source>
        <dbReference type="EnsemblPlants" id="AES99286"/>
    </source>
</evidence>
<dbReference type="EMBL" id="CM001221">
    <property type="protein sequence ID" value="AES99286.2"/>
    <property type="molecule type" value="Genomic_DNA"/>
</dbReference>
<evidence type="ECO:0000259" key="1">
    <source>
        <dbReference type="Pfam" id="PF23156"/>
    </source>
</evidence>
<reference evidence="2 4" key="2">
    <citation type="journal article" date="2014" name="BMC Genomics">
        <title>An improved genome release (version Mt4.0) for the model legume Medicago truncatula.</title>
        <authorList>
            <person name="Tang H."/>
            <person name="Krishnakumar V."/>
            <person name="Bidwell S."/>
            <person name="Rosen B."/>
            <person name="Chan A."/>
            <person name="Zhou S."/>
            <person name="Gentzbittel L."/>
            <person name="Childs K.L."/>
            <person name="Yandell M."/>
            <person name="Gundlach H."/>
            <person name="Mayer K.F."/>
            <person name="Schwartz D.C."/>
            <person name="Town C.D."/>
        </authorList>
    </citation>
    <scope>GENOME REANNOTATION</scope>
    <source>
        <strain evidence="3 4">cv. Jemalong A17</strain>
    </source>
</reference>
<organism evidence="2 4">
    <name type="scientific">Medicago truncatula</name>
    <name type="common">Barrel medic</name>
    <name type="synonym">Medicago tribuloides</name>
    <dbReference type="NCBI Taxonomy" id="3880"/>
    <lineage>
        <taxon>Eukaryota</taxon>
        <taxon>Viridiplantae</taxon>
        <taxon>Streptophyta</taxon>
        <taxon>Embryophyta</taxon>
        <taxon>Tracheophyta</taxon>
        <taxon>Spermatophyta</taxon>
        <taxon>Magnoliopsida</taxon>
        <taxon>eudicotyledons</taxon>
        <taxon>Gunneridae</taxon>
        <taxon>Pentapetalae</taxon>
        <taxon>rosids</taxon>
        <taxon>fabids</taxon>
        <taxon>Fabales</taxon>
        <taxon>Fabaceae</taxon>
        <taxon>Papilionoideae</taxon>
        <taxon>50 kb inversion clade</taxon>
        <taxon>NPAAA clade</taxon>
        <taxon>Hologalegina</taxon>
        <taxon>IRL clade</taxon>
        <taxon>Trifolieae</taxon>
        <taxon>Medicago</taxon>
    </lineage>
</organism>
<name>G7K1T8_MEDTR</name>
<reference evidence="2 4" key="1">
    <citation type="journal article" date="2011" name="Nature">
        <title>The Medicago genome provides insight into the evolution of rhizobial symbioses.</title>
        <authorList>
            <person name="Young N.D."/>
            <person name="Debelle F."/>
            <person name="Oldroyd G.E."/>
            <person name="Geurts R."/>
            <person name="Cannon S.B."/>
            <person name="Udvardi M.K."/>
            <person name="Benedito V.A."/>
            <person name="Mayer K.F."/>
            <person name="Gouzy J."/>
            <person name="Schoof H."/>
            <person name="Van de Peer Y."/>
            <person name="Proost S."/>
            <person name="Cook D.R."/>
            <person name="Meyers B.C."/>
            <person name="Spannagl M."/>
            <person name="Cheung F."/>
            <person name="De Mita S."/>
            <person name="Krishnakumar V."/>
            <person name="Gundlach H."/>
            <person name="Zhou S."/>
            <person name="Mudge J."/>
            <person name="Bharti A.K."/>
            <person name="Murray J.D."/>
            <person name="Naoumkina M.A."/>
            <person name="Rosen B."/>
            <person name="Silverstein K.A."/>
            <person name="Tang H."/>
            <person name="Rombauts S."/>
            <person name="Zhao P.X."/>
            <person name="Zhou P."/>
            <person name="Barbe V."/>
            <person name="Bardou P."/>
            <person name="Bechner M."/>
            <person name="Bellec A."/>
            <person name="Berger A."/>
            <person name="Berges H."/>
            <person name="Bidwell S."/>
            <person name="Bisseling T."/>
            <person name="Choisne N."/>
            <person name="Couloux A."/>
            <person name="Denny R."/>
            <person name="Deshpande S."/>
            <person name="Dai X."/>
            <person name="Doyle J.J."/>
            <person name="Dudez A.M."/>
            <person name="Farmer A.D."/>
            <person name="Fouteau S."/>
            <person name="Franken C."/>
            <person name="Gibelin C."/>
            <person name="Gish J."/>
            <person name="Goldstein S."/>
            <person name="Gonzalez A.J."/>
            <person name="Green P.J."/>
            <person name="Hallab A."/>
            <person name="Hartog M."/>
            <person name="Hua A."/>
            <person name="Humphray S.J."/>
            <person name="Jeong D.H."/>
            <person name="Jing Y."/>
            <person name="Jocker A."/>
            <person name="Kenton S.M."/>
            <person name="Kim D.J."/>
            <person name="Klee K."/>
            <person name="Lai H."/>
            <person name="Lang C."/>
            <person name="Lin S."/>
            <person name="Macmil S.L."/>
            <person name="Magdelenat G."/>
            <person name="Matthews L."/>
            <person name="McCorrison J."/>
            <person name="Monaghan E.L."/>
            <person name="Mun J.H."/>
            <person name="Najar F.Z."/>
            <person name="Nicholson C."/>
            <person name="Noirot C."/>
            <person name="O'Bleness M."/>
            <person name="Paule C.R."/>
            <person name="Poulain J."/>
            <person name="Prion F."/>
            <person name="Qin B."/>
            <person name="Qu C."/>
            <person name="Retzel E.F."/>
            <person name="Riddle C."/>
            <person name="Sallet E."/>
            <person name="Samain S."/>
            <person name="Samson N."/>
            <person name="Sanders I."/>
            <person name="Saurat O."/>
            <person name="Scarpelli C."/>
            <person name="Schiex T."/>
            <person name="Segurens B."/>
            <person name="Severin A.J."/>
            <person name="Sherrier D.J."/>
            <person name="Shi R."/>
            <person name="Sims S."/>
            <person name="Singer S.R."/>
            <person name="Sinharoy S."/>
            <person name="Sterck L."/>
            <person name="Viollet A."/>
            <person name="Wang B.B."/>
            <person name="Wang K."/>
            <person name="Wang M."/>
            <person name="Wang X."/>
            <person name="Warfsmann J."/>
            <person name="Weissenbach J."/>
            <person name="White D.D."/>
            <person name="White J.D."/>
            <person name="Wiley G.B."/>
            <person name="Wincker P."/>
            <person name="Xing Y."/>
            <person name="Yang L."/>
            <person name="Yao Z."/>
            <person name="Ying F."/>
            <person name="Zhai J."/>
            <person name="Zhou L."/>
            <person name="Zuber A."/>
            <person name="Denarie J."/>
            <person name="Dixon R.A."/>
            <person name="May G.D."/>
            <person name="Schwartz D.C."/>
            <person name="Rogers J."/>
            <person name="Quetier F."/>
            <person name="Town C.D."/>
            <person name="Roe B.A."/>
        </authorList>
    </citation>
    <scope>NUCLEOTIDE SEQUENCE [LARGE SCALE GENOMIC DNA]</scope>
    <source>
        <strain evidence="2">A17</strain>
        <strain evidence="3 4">cv. Jemalong A17</strain>
    </source>
</reference>
<dbReference type="HOGENOM" id="CLU_116958_1_0_1"/>
<evidence type="ECO:0000313" key="4">
    <source>
        <dbReference type="Proteomes" id="UP000002051"/>
    </source>
</evidence>
<dbReference type="Pfam" id="PF23156">
    <property type="entry name" value="DUF7054"/>
    <property type="match status" value="1"/>
</dbReference>
<reference evidence="3" key="3">
    <citation type="submission" date="2015-04" db="UniProtKB">
        <authorList>
            <consortium name="EnsemblPlants"/>
        </authorList>
    </citation>
    <scope>IDENTIFICATION</scope>
    <source>
        <strain evidence="3">cv. Jemalong A17</strain>
    </source>
</reference>
<proteinExistence type="predicted"/>
<dbReference type="EnsemblPlants" id="AES99286">
    <property type="protein sequence ID" value="AES99286"/>
    <property type="gene ID" value="MTR_5g078750"/>
</dbReference>
<dbReference type="eggNOG" id="KOG4197">
    <property type="taxonomic scope" value="Eukaryota"/>
</dbReference>
<dbReference type="PaxDb" id="3880-AES99286"/>
<dbReference type="PANTHER" id="PTHR33270">
    <property type="entry name" value="BNAC05G50380D PROTEIN"/>
    <property type="match status" value="1"/>
</dbReference>